<evidence type="ECO:0000313" key="2">
    <source>
        <dbReference type="Proteomes" id="UP000053647"/>
    </source>
</evidence>
<dbReference type="Proteomes" id="UP000053647">
    <property type="component" value="Unassembled WGS sequence"/>
</dbReference>
<name>A0A0C9TDP8_PAXIN</name>
<protein>
    <submittedName>
        <fullName evidence="1">Uncharacterized protein</fullName>
    </submittedName>
</protein>
<organism evidence="1 2">
    <name type="scientific">Paxillus involutus ATCC 200175</name>
    <dbReference type="NCBI Taxonomy" id="664439"/>
    <lineage>
        <taxon>Eukaryota</taxon>
        <taxon>Fungi</taxon>
        <taxon>Dikarya</taxon>
        <taxon>Basidiomycota</taxon>
        <taxon>Agaricomycotina</taxon>
        <taxon>Agaricomycetes</taxon>
        <taxon>Agaricomycetidae</taxon>
        <taxon>Boletales</taxon>
        <taxon>Paxilineae</taxon>
        <taxon>Paxillaceae</taxon>
        <taxon>Paxillus</taxon>
    </lineage>
</organism>
<dbReference type="GO" id="GO:0006357">
    <property type="term" value="P:regulation of transcription by RNA polymerase II"/>
    <property type="evidence" value="ECO:0007669"/>
    <property type="project" value="TreeGrafter"/>
</dbReference>
<reference evidence="1 2" key="1">
    <citation type="submission" date="2014-06" db="EMBL/GenBank/DDBJ databases">
        <authorList>
            <consortium name="DOE Joint Genome Institute"/>
            <person name="Kuo A."/>
            <person name="Kohler A."/>
            <person name="Nagy L.G."/>
            <person name="Floudas D."/>
            <person name="Copeland A."/>
            <person name="Barry K.W."/>
            <person name="Cichocki N."/>
            <person name="Veneault-Fourrey C."/>
            <person name="LaButti K."/>
            <person name="Lindquist E.A."/>
            <person name="Lipzen A."/>
            <person name="Lundell T."/>
            <person name="Morin E."/>
            <person name="Murat C."/>
            <person name="Sun H."/>
            <person name="Tunlid A."/>
            <person name="Henrissat B."/>
            <person name="Grigoriev I.V."/>
            <person name="Hibbett D.S."/>
            <person name="Martin F."/>
            <person name="Nordberg H.P."/>
            <person name="Cantor M.N."/>
            <person name="Hua S.X."/>
        </authorList>
    </citation>
    <scope>NUCLEOTIDE SEQUENCE [LARGE SCALE GENOMIC DNA]</scope>
    <source>
        <strain evidence="1 2">ATCC 200175</strain>
    </source>
</reference>
<sequence>MIDRCFPHVINIAVQTGLKHLTKVDVIMEPGQDITDALLENLEYLDALKGDVISSARQLVTACRASGQRREDLSRIINDGYTAGHWTKEELRDVTLLRDVVTRWSSIFLMVDRLLELYPALSRLLSQDKYQELRKYELSEVELQVLADIRHYLAFFHVVQEEVSAQKTPTLSIVLPLYEKLIHHLNNAEEKLPCLAHAIKESVYKLNEYLAESRKTRIYALAISKPHHLSFITFCFD</sequence>
<accession>A0A0C9TDP8</accession>
<dbReference type="GO" id="GO:0005634">
    <property type="term" value="C:nucleus"/>
    <property type="evidence" value="ECO:0007669"/>
    <property type="project" value="TreeGrafter"/>
</dbReference>
<proteinExistence type="predicted"/>
<gene>
    <name evidence="1" type="ORF">PAXINDRAFT_92130</name>
</gene>
<dbReference type="InterPro" id="IPR012337">
    <property type="entry name" value="RNaseH-like_sf"/>
</dbReference>
<evidence type="ECO:0000313" key="1">
    <source>
        <dbReference type="EMBL" id="KIJ06347.1"/>
    </source>
</evidence>
<dbReference type="AlphaFoldDB" id="A0A0C9TDP8"/>
<dbReference type="InterPro" id="IPR052717">
    <property type="entry name" value="Vacuolar_transposase_reg"/>
</dbReference>
<keyword evidence="2" id="KW-1185">Reference proteome</keyword>
<dbReference type="SUPFAM" id="SSF53098">
    <property type="entry name" value="Ribonuclease H-like"/>
    <property type="match status" value="1"/>
</dbReference>
<dbReference type="HOGENOM" id="CLU_009123_6_0_1"/>
<dbReference type="OrthoDB" id="3172935at2759"/>
<dbReference type="PANTHER" id="PTHR46169:SF29">
    <property type="entry name" value="DNA REPLICATION-RELATED ELEMENT FACTOR, ISOFORM A"/>
    <property type="match status" value="1"/>
</dbReference>
<reference evidence="2" key="2">
    <citation type="submission" date="2015-01" db="EMBL/GenBank/DDBJ databases">
        <title>Evolutionary Origins and Diversification of the Mycorrhizal Mutualists.</title>
        <authorList>
            <consortium name="DOE Joint Genome Institute"/>
            <consortium name="Mycorrhizal Genomics Consortium"/>
            <person name="Kohler A."/>
            <person name="Kuo A."/>
            <person name="Nagy L.G."/>
            <person name="Floudas D."/>
            <person name="Copeland A."/>
            <person name="Barry K.W."/>
            <person name="Cichocki N."/>
            <person name="Veneault-Fourrey C."/>
            <person name="LaButti K."/>
            <person name="Lindquist E.A."/>
            <person name="Lipzen A."/>
            <person name="Lundell T."/>
            <person name="Morin E."/>
            <person name="Murat C."/>
            <person name="Riley R."/>
            <person name="Ohm R."/>
            <person name="Sun H."/>
            <person name="Tunlid A."/>
            <person name="Henrissat B."/>
            <person name="Grigoriev I.V."/>
            <person name="Hibbett D.S."/>
            <person name="Martin F."/>
        </authorList>
    </citation>
    <scope>NUCLEOTIDE SEQUENCE [LARGE SCALE GENOMIC DNA]</scope>
    <source>
        <strain evidence="2">ATCC 200175</strain>
    </source>
</reference>
<dbReference type="PANTHER" id="PTHR46169">
    <property type="entry name" value="DNA REPLICATION-RELATED ELEMENT FACTOR, ISOFORM A"/>
    <property type="match status" value="1"/>
</dbReference>
<dbReference type="EMBL" id="KN820371">
    <property type="protein sequence ID" value="KIJ06347.1"/>
    <property type="molecule type" value="Genomic_DNA"/>
</dbReference>